<dbReference type="PANTHER" id="PTHR35686">
    <property type="entry name" value="KINETOCHORE PROTEIN"/>
    <property type="match status" value="1"/>
</dbReference>
<reference evidence="1" key="1">
    <citation type="submission" date="2015-12" db="EMBL/GenBank/DDBJ databases">
        <title>Update maize B73 reference genome by single molecule sequencing technologies.</title>
        <authorList>
            <consortium name="Maize Genome Sequencing Project"/>
            <person name="Ware D."/>
        </authorList>
    </citation>
    <scope>NUCLEOTIDE SEQUENCE</scope>
    <source>
        <tissue evidence="1">Seedling</tissue>
    </source>
</reference>
<sequence length="194" mass="21573">MENHGKLDGWDEVLEEEDELASVCKYPISTSYLSYGTSRSMLSHFQHLSAGGKSVKKPRFSLRGYDFVPLDVKTDNLCIGEQDGSSAVPSTKASQTMVAERLENVEEQTEDLAPEFALPPKANTLVSELLDNLQRRGGSFVRTPSLVCVVLHYFFILEFLHNTYITSEYFNLVAPTCSKHINQGAGSFIRSATN</sequence>
<protein>
    <submittedName>
        <fullName evidence="1">Uncharacterized protein</fullName>
    </submittedName>
</protein>
<dbReference type="PANTHER" id="PTHR35686:SF1">
    <property type="entry name" value="KINETOCHORE PROTEIN"/>
    <property type="match status" value="1"/>
</dbReference>
<dbReference type="AlphaFoldDB" id="A0A1D6HHZ8"/>
<gene>
    <name evidence="1" type="ORF">ZEAMMB73_Zm00001d017810</name>
</gene>
<name>A0A1D6HHZ8_MAIZE</name>
<proteinExistence type="predicted"/>
<accession>A0A1D6HHZ8</accession>
<dbReference type="ExpressionAtlas" id="A0A1D6HHZ8">
    <property type="expression patterns" value="baseline and differential"/>
</dbReference>
<organism evidence="1">
    <name type="scientific">Zea mays</name>
    <name type="common">Maize</name>
    <dbReference type="NCBI Taxonomy" id="4577"/>
    <lineage>
        <taxon>Eukaryota</taxon>
        <taxon>Viridiplantae</taxon>
        <taxon>Streptophyta</taxon>
        <taxon>Embryophyta</taxon>
        <taxon>Tracheophyta</taxon>
        <taxon>Spermatophyta</taxon>
        <taxon>Magnoliopsida</taxon>
        <taxon>Liliopsida</taxon>
        <taxon>Poales</taxon>
        <taxon>Poaceae</taxon>
        <taxon>PACMAD clade</taxon>
        <taxon>Panicoideae</taxon>
        <taxon>Andropogonodae</taxon>
        <taxon>Andropogoneae</taxon>
        <taxon>Tripsacinae</taxon>
        <taxon>Zea</taxon>
    </lineage>
</organism>
<evidence type="ECO:0000313" key="1">
    <source>
        <dbReference type="EMBL" id="AQK74130.1"/>
    </source>
</evidence>
<dbReference type="EMBL" id="CM000781">
    <property type="protein sequence ID" value="AQK74130.1"/>
    <property type="molecule type" value="Genomic_DNA"/>
</dbReference>